<evidence type="ECO:0000256" key="2">
    <source>
        <dbReference type="ARBA" id="ARBA00022759"/>
    </source>
</evidence>
<gene>
    <name evidence="7" type="ORF">METZ01_LOCUS95479</name>
</gene>
<dbReference type="Gene3D" id="3.30.1370.10">
    <property type="entry name" value="K Homology domain, type 1"/>
    <property type="match status" value="1"/>
</dbReference>
<dbReference type="NCBIfam" id="TIGR03319">
    <property type="entry name" value="RNase_Y"/>
    <property type="match status" value="1"/>
</dbReference>
<keyword evidence="3" id="KW-0378">Hydrolase</keyword>
<dbReference type="AlphaFoldDB" id="A0A381VQM6"/>
<dbReference type="CDD" id="cd22431">
    <property type="entry name" value="KH-I_RNaseY"/>
    <property type="match status" value="1"/>
</dbReference>
<dbReference type="SMART" id="SM00471">
    <property type="entry name" value="HDc"/>
    <property type="match status" value="1"/>
</dbReference>
<dbReference type="InterPro" id="IPR003607">
    <property type="entry name" value="HD/PDEase_dom"/>
</dbReference>
<dbReference type="EMBL" id="UINC01009507">
    <property type="protein sequence ID" value="SVA42625.1"/>
    <property type="molecule type" value="Genomic_DNA"/>
</dbReference>
<dbReference type="PROSITE" id="PS50084">
    <property type="entry name" value="KH_TYPE_1"/>
    <property type="match status" value="1"/>
</dbReference>
<proteinExistence type="inferred from homology"/>
<dbReference type="HAMAP" id="MF_00335">
    <property type="entry name" value="RNase_Y"/>
    <property type="match status" value="1"/>
</dbReference>
<keyword evidence="1" id="KW-0540">Nuclease</keyword>
<dbReference type="InterPro" id="IPR036612">
    <property type="entry name" value="KH_dom_type_1_sf"/>
</dbReference>
<dbReference type="GO" id="GO:0016787">
    <property type="term" value="F:hydrolase activity"/>
    <property type="evidence" value="ECO:0007669"/>
    <property type="project" value="UniProtKB-KW"/>
</dbReference>
<feature type="domain" description="HD" evidence="6">
    <location>
        <begin position="310"/>
        <end position="402"/>
    </location>
</feature>
<dbReference type="InterPro" id="IPR006675">
    <property type="entry name" value="HDIG_dom"/>
</dbReference>
<evidence type="ECO:0000259" key="6">
    <source>
        <dbReference type="PROSITE" id="PS51831"/>
    </source>
</evidence>
<dbReference type="PANTHER" id="PTHR12826:SF15">
    <property type="entry name" value="RIBONUCLEASE Y"/>
    <property type="match status" value="1"/>
</dbReference>
<dbReference type="PROSITE" id="PS51831">
    <property type="entry name" value="HD"/>
    <property type="match status" value="1"/>
</dbReference>
<dbReference type="InterPro" id="IPR004088">
    <property type="entry name" value="KH_dom_type_1"/>
</dbReference>
<feature type="region of interest" description="Disordered" evidence="5">
    <location>
        <begin position="50"/>
        <end position="90"/>
    </location>
</feature>
<protein>
    <recommendedName>
        <fullName evidence="6">HD domain-containing protein</fullName>
    </recommendedName>
</protein>
<evidence type="ECO:0000256" key="3">
    <source>
        <dbReference type="ARBA" id="ARBA00022801"/>
    </source>
</evidence>
<dbReference type="InterPro" id="IPR004087">
    <property type="entry name" value="KH_dom"/>
</dbReference>
<dbReference type="InterPro" id="IPR006674">
    <property type="entry name" value="HD_domain"/>
</dbReference>
<dbReference type="InterPro" id="IPR022711">
    <property type="entry name" value="RNase_Y_N"/>
</dbReference>
<dbReference type="CDD" id="cd00077">
    <property type="entry name" value="HDc"/>
    <property type="match status" value="1"/>
</dbReference>
<dbReference type="InterPro" id="IPR017705">
    <property type="entry name" value="Ribonuclease_Y"/>
</dbReference>
<dbReference type="PANTHER" id="PTHR12826">
    <property type="entry name" value="RIBONUCLEASE Y"/>
    <property type="match status" value="1"/>
</dbReference>
<keyword evidence="2" id="KW-0255">Endonuclease</keyword>
<dbReference type="GO" id="GO:0003723">
    <property type="term" value="F:RNA binding"/>
    <property type="evidence" value="ECO:0007669"/>
    <property type="project" value="UniProtKB-KW"/>
</dbReference>
<dbReference type="GO" id="GO:0006402">
    <property type="term" value="P:mRNA catabolic process"/>
    <property type="evidence" value="ECO:0007669"/>
    <property type="project" value="InterPro"/>
</dbReference>
<dbReference type="Gene3D" id="1.10.3210.10">
    <property type="entry name" value="Hypothetical protein af1432"/>
    <property type="match status" value="1"/>
</dbReference>
<dbReference type="GO" id="GO:0016020">
    <property type="term" value="C:membrane"/>
    <property type="evidence" value="ECO:0007669"/>
    <property type="project" value="InterPro"/>
</dbReference>
<dbReference type="SMART" id="SM00322">
    <property type="entry name" value="KH"/>
    <property type="match status" value="1"/>
</dbReference>
<accession>A0A381VQM6</accession>
<evidence type="ECO:0000256" key="5">
    <source>
        <dbReference type="SAM" id="MobiDB-lite"/>
    </source>
</evidence>
<name>A0A381VQM6_9ZZZZ</name>
<sequence>VAFKFVGAVLSVLTGKTIRNAQLQANLLVEEAEEKKREILLEGRESASRIRSDAEEMAKERGRDLRDSEKRQQGREESLDRRQTDVEKREGSLSEQEIIIDGIKLEIESLKQHQIQQIEQSAGLTGEQARELVMVKAEDEAQHELSKRYYELEREMKNRIDDEARRVITIAIQRLAADVVSERSVTKVTLPNDEMKGRLIGREGRNIRALEAATGVDLLIDDTPEVITISCFDPIRREVARVALEKLIEDGRIHPTRIEDMVVKSQNEVEEIIWRSGEQATFDAGVPGLKPELIKLLGRLKYRYSYGENILQHSVEVSRIAGLIAAEVGAKVNVAKAGGLLHDIGKAMTHEVQGSHVDIGGDIATRYGINPDVHRAIVEHHEDERGSMEALIVAAADAVSAARPGARKETLDMYIERLEALEDVATSFGGVEKAYAIQAGREVRIIVKPEEMNEYEAAALARDVVKKVQDELIYPGQIKVTVVRETRNVEIAQ</sequence>
<evidence type="ECO:0000256" key="1">
    <source>
        <dbReference type="ARBA" id="ARBA00022722"/>
    </source>
</evidence>
<dbReference type="NCBIfam" id="TIGR00277">
    <property type="entry name" value="HDIG"/>
    <property type="match status" value="1"/>
</dbReference>
<feature type="non-terminal residue" evidence="7">
    <location>
        <position position="1"/>
    </location>
</feature>
<dbReference type="Pfam" id="PF12072">
    <property type="entry name" value="RNase_Y_N"/>
    <property type="match status" value="1"/>
</dbReference>
<organism evidence="7">
    <name type="scientific">marine metagenome</name>
    <dbReference type="NCBI Taxonomy" id="408172"/>
    <lineage>
        <taxon>unclassified sequences</taxon>
        <taxon>metagenomes</taxon>
        <taxon>ecological metagenomes</taxon>
    </lineage>
</organism>
<reference evidence="7" key="1">
    <citation type="submission" date="2018-05" db="EMBL/GenBank/DDBJ databases">
        <authorList>
            <person name="Lanie J.A."/>
            <person name="Ng W.-L."/>
            <person name="Kazmierczak K.M."/>
            <person name="Andrzejewski T.M."/>
            <person name="Davidsen T.M."/>
            <person name="Wayne K.J."/>
            <person name="Tettelin H."/>
            <person name="Glass J.I."/>
            <person name="Rusch D."/>
            <person name="Podicherti R."/>
            <person name="Tsui H.-C.T."/>
            <person name="Winkler M.E."/>
        </authorList>
    </citation>
    <scope>NUCLEOTIDE SEQUENCE</scope>
</reference>
<dbReference type="SUPFAM" id="SSF54791">
    <property type="entry name" value="Eukaryotic type KH-domain (KH-domain type I)"/>
    <property type="match status" value="1"/>
</dbReference>
<dbReference type="Pfam" id="PF01966">
    <property type="entry name" value="HD"/>
    <property type="match status" value="1"/>
</dbReference>
<evidence type="ECO:0000256" key="4">
    <source>
        <dbReference type="ARBA" id="ARBA00022884"/>
    </source>
</evidence>
<keyword evidence="4" id="KW-0694">RNA-binding</keyword>
<dbReference type="SUPFAM" id="SSF109604">
    <property type="entry name" value="HD-domain/PDEase-like"/>
    <property type="match status" value="1"/>
</dbReference>
<dbReference type="GO" id="GO:0004519">
    <property type="term" value="F:endonuclease activity"/>
    <property type="evidence" value="ECO:0007669"/>
    <property type="project" value="UniProtKB-KW"/>
</dbReference>
<evidence type="ECO:0000313" key="7">
    <source>
        <dbReference type="EMBL" id="SVA42625.1"/>
    </source>
</evidence>
<dbReference type="Pfam" id="PF00013">
    <property type="entry name" value="KH_1"/>
    <property type="match status" value="1"/>
</dbReference>